<organism evidence="6 9">
    <name type="scientific">Kosakonia radicincitans</name>
    <dbReference type="NCBI Taxonomy" id="283686"/>
    <lineage>
        <taxon>Bacteria</taxon>
        <taxon>Pseudomonadati</taxon>
        <taxon>Pseudomonadota</taxon>
        <taxon>Gammaproteobacteria</taxon>
        <taxon>Enterobacterales</taxon>
        <taxon>Enterobacteriaceae</taxon>
        <taxon>Kosakonia</taxon>
    </lineage>
</organism>
<evidence type="ECO:0000313" key="7">
    <source>
        <dbReference type="EMBL" id="SFT80014.1"/>
    </source>
</evidence>
<evidence type="ECO:0000256" key="2">
    <source>
        <dbReference type="ARBA" id="ARBA00023015"/>
    </source>
</evidence>
<dbReference type="Gene3D" id="3.40.190.290">
    <property type="match status" value="1"/>
</dbReference>
<dbReference type="InterPro" id="IPR000847">
    <property type="entry name" value="LysR_HTH_N"/>
</dbReference>
<evidence type="ECO:0000313" key="8">
    <source>
        <dbReference type="Proteomes" id="UP000198760"/>
    </source>
</evidence>
<dbReference type="InterPro" id="IPR058163">
    <property type="entry name" value="LysR-type_TF_proteobact-type"/>
</dbReference>
<keyword evidence="8" id="KW-1185">Reference proteome</keyword>
<evidence type="ECO:0000259" key="5">
    <source>
        <dbReference type="PROSITE" id="PS50931"/>
    </source>
</evidence>
<keyword evidence="3 6" id="KW-0238">DNA-binding</keyword>
<evidence type="ECO:0000313" key="6">
    <source>
        <dbReference type="EMBL" id="SFR16004.1"/>
    </source>
</evidence>
<dbReference type="InterPro" id="IPR005119">
    <property type="entry name" value="LysR_subst-bd"/>
</dbReference>
<reference evidence="8 9" key="1">
    <citation type="submission" date="2016-10" db="EMBL/GenBank/DDBJ databases">
        <authorList>
            <person name="Varghese N."/>
            <person name="Submissions S."/>
        </authorList>
    </citation>
    <scope>NUCLEOTIDE SEQUENCE [LARGE SCALE GENOMIC DNA]</scope>
    <source>
        <strain evidence="7 8">NFIX06</strain>
        <strain evidence="6 9">NFIX08</strain>
    </source>
</reference>
<sequence length="289" mass="32378">MEWSDVRIFLAVIRKGSFGEAARSLGVSHPTVGRRIKALEDEAQQPLFRRTREGLVLTDAGDSVLNLAESMENSALALERRLAGNHQRLEGILRISCAEWFAGYVLAPVLAELTRRHPAVVPEIIASYRLLNLSRRDADVAFRLVPFTEPDIVQRRLMTISYGLYGTPETAQTIHHDPASVGLILMNTAQSHFPDVTWLLDRFPRSRRVFTSTSRAVQAQMCLRGMGVAVLPRPLGDAVSGLQRIQTEDQLPSREIWVGYHQDLRHMDRLRAMLDIADTLLADPATRAP</sequence>
<dbReference type="Gene3D" id="1.10.10.10">
    <property type="entry name" value="Winged helix-like DNA-binding domain superfamily/Winged helix DNA-binding domain"/>
    <property type="match status" value="1"/>
</dbReference>
<dbReference type="EMBL" id="FOYJ01000006">
    <property type="protein sequence ID" value="SFR16004.1"/>
    <property type="molecule type" value="Genomic_DNA"/>
</dbReference>
<dbReference type="GO" id="GO:0006351">
    <property type="term" value="P:DNA-templated transcription"/>
    <property type="evidence" value="ECO:0007669"/>
    <property type="project" value="TreeGrafter"/>
</dbReference>
<dbReference type="EMBL" id="FPAV01000004">
    <property type="protein sequence ID" value="SFT80014.1"/>
    <property type="molecule type" value="Genomic_DNA"/>
</dbReference>
<dbReference type="RefSeq" id="WP_072439441.1">
    <property type="nucleotide sequence ID" value="NZ_FONC01000002.1"/>
</dbReference>
<dbReference type="Pfam" id="PF03466">
    <property type="entry name" value="LysR_substrate"/>
    <property type="match status" value="1"/>
</dbReference>
<keyword evidence="2" id="KW-0805">Transcription regulation</keyword>
<accession>A0AAX2ET30</accession>
<evidence type="ECO:0000256" key="4">
    <source>
        <dbReference type="ARBA" id="ARBA00023163"/>
    </source>
</evidence>
<dbReference type="GO" id="GO:0043565">
    <property type="term" value="F:sequence-specific DNA binding"/>
    <property type="evidence" value="ECO:0007669"/>
    <property type="project" value="TreeGrafter"/>
</dbReference>
<name>A0AAX2ET30_9ENTR</name>
<dbReference type="Proteomes" id="UP000198760">
    <property type="component" value="Unassembled WGS sequence"/>
</dbReference>
<evidence type="ECO:0000256" key="1">
    <source>
        <dbReference type="ARBA" id="ARBA00009437"/>
    </source>
</evidence>
<protein>
    <submittedName>
        <fullName evidence="6">DNA-binding transcriptional regulator, LysR family</fullName>
    </submittedName>
</protein>
<dbReference type="Proteomes" id="UP000199173">
    <property type="component" value="Unassembled WGS sequence"/>
</dbReference>
<dbReference type="AlphaFoldDB" id="A0AAX2ET30"/>
<dbReference type="SUPFAM" id="SSF46785">
    <property type="entry name" value="Winged helix' DNA-binding domain"/>
    <property type="match status" value="1"/>
</dbReference>
<dbReference type="PROSITE" id="PS50931">
    <property type="entry name" value="HTH_LYSR"/>
    <property type="match status" value="1"/>
</dbReference>
<proteinExistence type="inferred from homology"/>
<dbReference type="InterPro" id="IPR036390">
    <property type="entry name" value="WH_DNA-bd_sf"/>
</dbReference>
<keyword evidence="4" id="KW-0804">Transcription</keyword>
<gene>
    <name evidence="7" type="ORF">SAMN03159428_02243</name>
    <name evidence="6" type="ORF">SAMN03159514_02701</name>
</gene>
<dbReference type="PANTHER" id="PTHR30537">
    <property type="entry name" value="HTH-TYPE TRANSCRIPTIONAL REGULATOR"/>
    <property type="match status" value="1"/>
</dbReference>
<evidence type="ECO:0000313" key="9">
    <source>
        <dbReference type="Proteomes" id="UP000199173"/>
    </source>
</evidence>
<dbReference type="SUPFAM" id="SSF53850">
    <property type="entry name" value="Periplasmic binding protein-like II"/>
    <property type="match status" value="1"/>
</dbReference>
<comment type="similarity">
    <text evidence="1">Belongs to the LysR transcriptional regulatory family.</text>
</comment>
<comment type="caution">
    <text evidence="6">The sequence shown here is derived from an EMBL/GenBank/DDBJ whole genome shotgun (WGS) entry which is preliminary data.</text>
</comment>
<feature type="domain" description="HTH lysR-type" evidence="5">
    <location>
        <begin position="1"/>
        <end position="58"/>
    </location>
</feature>
<dbReference type="Pfam" id="PF00126">
    <property type="entry name" value="HTH_1"/>
    <property type="match status" value="1"/>
</dbReference>
<dbReference type="GO" id="GO:0003700">
    <property type="term" value="F:DNA-binding transcription factor activity"/>
    <property type="evidence" value="ECO:0007669"/>
    <property type="project" value="InterPro"/>
</dbReference>
<evidence type="ECO:0000256" key="3">
    <source>
        <dbReference type="ARBA" id="ARBA00023125"/>
    </source>
</evidence>
<dbReference type="PANTHER" id="PTHR30537:SF3">
    <property type="entry name" value="TRANSCRIPTIONAL REGULATORY PROTEIN"/>
    <property type="match status" value="1"/>
</dbReference>
<dbReference type="InterPro" id="IPR036388">
    <property type="entry name" value="WH-like_DNA-bd_sf"/>
</dbReference>